<sequence>MKQVGQLQPIGIHQPNETAYLVMGHHRLAAAKLLGWETIRATVLPDDMTDDELQLAEIDENLARGDLSPAERAIHVQRRKAIYEQQHPEAKHGATGRRGKKDANFASFADDTASKTGRSKRSVAQDSTRAMKIERIADVVGTVLDKGDELDALAKLPPERQEQVIEKAKAGERVSAKVEARKHKRSQIEAKTAHKITALPDKRYGVIYADPEWKFEAWSEETTSQGPQDHYAVNDTETIAARDVASIAAPDCVLFLWATVPMLPDALRVMESWGFRYKSQLAWVKDVVGTGYWARNKHELLLIGTRGNIPAPAPGENPESAIAAAVGAHSEKPEIFAEIIERMFPSIPKIELNRRGPARTGWDAWGAECEAHAA</sequence>
<dbReference type="InterPro" id="IPR007757">
    <property type="entry name" value="MT-A70-like"/>
</dbReference>
<protein>
    <submittedName>
        <fullName evidence="4">Adenine-specific DNA methyltransferase</fullName>
    </submittedName>
</protein>
<dbReference type="InterPro" id="IPR036086">
    <property type="entry name" value="ParB/Sulfiredoxin_sf"/>
</dbReference>
<keyword evidence="4" id="KW-0808">Transferase</keyword>
<dbReference type="PATRIC" id="fig|121290.4.peg.60"/>
<dbReference type="PANTHER" id="PTHR33375">
    <property type="entry name" value="CHROMOSOME-PARTITIONING PROTEIN PARB-RELATED"/>
    <property type="match status" value="1"/>
</dbReference>
<dbReference type="InterPro" id="IPR003115">
    <property type="entry name" value="ParB_N"/>
</dbReference>
<dbReference type="Pfam" id="PF05063">
    <property type="entry name" value="MT-A70"/>
    <property type="match status" value="1"/>
</dbReference>
<evidence type="ECO:0000256" key="1">
    <source>
        <dbReference type="PROSITE-ProRule" id="PRU00489"/>
    </source>
</evidence>
<evidence type="ECO:0000313" key="4">
    <source>
        <dbReference type="EMBL" id="KWT65533.1"/>
    </source>
</evidence>
<dbReference type="Pfam" id="PF02195">
    <property type="entry name" value="ParB_N"/>
    <property type="match status" value="1"/>
</dbReference>
<dbReference type="InterPro" id="IPR029063">
    <property type="entry name" value="SAM-dependent_MTases_sf"/>
</dbReference>
<dbReference type="Proteomes" id="UP000059074">
    <property type="component" value="Unassembled WGS sequence"/>
</dbReference>
<reference evidence="4 5" key="1">
    <citation type="submission" date="2015-10" db="EMBL/GenBank/DDBJ databases">
        <title>Transcriptomic analysis of a linuron degrading triple-species bacterial consortium.</title>
        <authorList>
            <person name="Albers P."/>
        </authorList>
    </citation>
    <scope>NUCLEOTIDE SEQUENCE [LARGE SCALE GENOMIC DNA]</scope>
    <source>
        <strain evidence="4 5">WDL6</strain>
    </source>
</reference>
<accession>A0A125NU64</accession>
<dbReference type="EMBL" id="LMTR01000078">
    <property type="protein sequence ID" value="KWT65533.1"/>
    <property type="molecule type" value="Genomic_DNA"/>
</dbReference>
<keyword evidence="4" id="KW-0489">Methyltransferase</keyword>
<dbReference type="AlphaFoldDB" id="A0A125NU64"/>
<feature type="domain" description="ParB-like N-terminal" evidence="3">
    <location>
        <begin position="1"/>
        <end position="56"/>
    </location>
</feature>
<name>A0A125NU64_HYPSL</name>
<feature type="region of interest" description="Disordered" evidence="2">
    <location>
        <begin position="108"/>
        <end position="127"/>
    </location>
</feature>
<dbReference type="PROSITE" id="PS51143">
    <property type="entry name" value="MT_A70"/>
    <property type="match status" value="1"/>
</dbReference>
<dbReference type="GO" id="GO:0005694">
    <property type="term" value="C:chromosome"/>
    <property type="evidence" value="ECO:0007669"/>
    <property type="project" value="TreeGrafter"/>
</dbReference>
<dbReference type="InterPro" id="IPR050336">
    <property type="entry name" value="Chromosome_partition/occlusion"/>
</dbReference>
<dbReference type="STRING" id="121290.APY04_2771"/>
<evidence type="ECO:0000256" key="2">
    <source>
        <dbReference type="SAM" id="MobiDB-lite"/>
    </source>
</evidence>
<dbReference type="Gene3D" id="3.90.1530.30">
    <property type="match status" value="1"/>
</dbReference>
<gene>
    <name evidence="4" type="ORF">APY04_2771</name>
</gene>
<evidence type="ECO:0000313" key="5">
    <source>
        <dbReference type="Proteomes" id="UP000059074"/>
    </source>
</evidence>
<dbReference type="GO" id="GO:0008168">
    <property type="term" value="F:methyltransferase activity"/>
    <property type="evidence" value="ECO:0007669"/>
    <property type="project" value="UniProtKB-KW"/>
</dbReference>
<proteinExistence type="inferred from homology"/>
<keyword evidence="5" id="KW-1185">Reference proteome</keyword>
<organism evidence="4 5">
    <name type="scientific">Hyphomicrobium sulfonivorans</name>
    <dbReference type="NCBI Taxonomy" id="121290"/>
    <lineage>
        <taxon>Bacteria</taxon>
        <taxon>Pseudomonadati</taxon>
        <taxon>Pseudomonadota</taxon>
        <taxon>Alphaproteobacteria</taxon>
        <taxon>Hyphomicrobiales</taxon>
        <taxon>Hyphomicrobiaceae</taxon>
        <taxon>Hyphomicrobium</taxon>
    </lineage>
</organism>
<dbReference type="PANTHER" id="PTHR33375:SF1">
    <property type="entry name" value="CHROMOSOME-PARTITIONING PROTEIN PARB-RELATED"/>
    <property type="match status" value="1"/>
</dbReference>
<dbReference type="SUPFAM" id="SSF53335">
    <property type="entry name" value="S-adenosyl-L-methionine-dependent methyltransferases"/>
    <property type="match status" value="1"/>
</dbReference>
<evidence type="ECO:0000259" key="3">
    <source>
        <dbReference type="Pfam" id="PF02195"/>
    </source>
</evidence>
<dbReference type="GO" id="GO:0032259">
    <property type="term" value="P:methylation"/>
    <property type="evidence" value="ECO:0007669"/>
    <property type="project" value="UniProtKB-KW"/>
</dbReference>
<dbReference type="SUPFAM" id="SSF110849">
    <property type="entry name" value="ParB/Sulfiredoxin"/>
    <property type="match status" value="1"/>
</dbReference>
<dbReference type="Gene3D" id="1.10.10.2830">
    <property type="match status" value="1"/>
</dbReference>
<comment type="caution">
    <text evidence="4">The sequence shown here is derived from an EMBL/GenBank/DDBJ whole genome shotgun (WGS) entry which is preliminary data.</text>
</comment>
<dbReference type="GO" id="GO:0007059">
    <property type="term" value="P:chromosome segregation"/>
    <property type="evidence" value="ECO:0007669"/>
    <property type="project" value="TreeGrafter"/>
</dbReference>
<comment type="similarity">
    <text evidence="1">Belongs to the MT-A70-like family.</text>
</comment>